<dbReference type="AlphaFoldDB" id="A0A923LGB9"/>
<accession>A0A923LGB9</accession>
<keyword evidence="2" id="KW-1185">Reference proteome</keyword>
<protein>
    <submittedName>
        <fullName evidence="1">Uncharacterized protein</fullName>
    </submittedName>
</protein>
<evidence type="ECO:0000313" key="1">
    <source>
        <dbReference type="EMBL" id="MBC5688210.1"/>
    </source>
</evidence>
<reference evidence="1" key="1">
    <citation type="submission" date="2020-08" db="EMBL/GenBank/DDBJ databases">
        <title>Genome public.</title>
        <authorList>
            <person name="Liu C."/>
            <person name="Sun Q."/>
        </authorList>
    </citation>
    <scope>NUCLEOTIDE SEQUENCE</scope>
    <source>
        <strain evidence="1">NSJ-55</strain>
    </source>
</reference>
<evidence type="ECO:0000313" key="2">
    <source>
        <dbReference type="Proteomes" id="UP000652477"/>
    </source>
</evidence>
<gene>
    <name evidence="1" type="ORF">H8S37_04610</name>
</gene>
<comment type="caution">
    <text evidence="1">The sequence shown here is derived from an EMBL/GenBank/DDBJ whole genome shotgun (WGS) entry which is preliminary data.</text>
</comment>
<organism evidence="1 2">
    <name type="scientific">Mediterraneibacter hominis</name>
    <dbReference type="NCBI Taxonomy" id="2763054"/>
    <lineage>
        <taxon>Bacteria</taxon>
        <taxon>Bacillati</taxon>
        <taxon>Bacillota</taxon>
        <taxon>Clostridia</taxon>
        <taxon>Lachnospirales</taxon>
        <taxon>Lachnospiraceae</taxon>
        <taxon>Mediterraneibacter</taxon>
    </lineage>
</organism>
<dbReference type="RefSeq" id="WP_186874840.1">
    <property type="nucleotide sequence ID" value="NZ_JACOPF010000001.1"/>
</dbReference>
<sequence length="161" mass="18436">MENETSKDIQNVRLDEKVIVRSIAAWNTGSARKTSIGDISIAPRGTTLLSREEIIAQAQNGNKLITGTDGNGSHATWYIEDDFTRKELTFDFGSKKQAFLTKESIKKMFELKTQKSFEDNIQKNVVTRAEKTYLLDMIKEMRFNDYQKIAFCEKHAGIRTF</sequence>
<dbReference type="Proteomes" id="UP000652477">
    <property type="component" value="Unassembled WGS sequence"/>
</dbReference>
<proteinExistence type="predicted"/>
<dbReference type="EMBL" id="JACOPF010000001">
    <property type="protein sequence ID" value="MBC5688210.1"/>
    <property type="molecule type" value="Genomic_DNA"/>
</dbReference>
<name>A0A923LGB9_9FIRM</name>